<protein>
    <submittedName>
        <fullName evidence="1">Uncharacterized protein</fullName>
    </submittedName>
</protein>
<dbReference type="AlphaFoldDB" id="A0A2M8LE90"/>
<comment type="caution">
    <text evidence="1">The sequence shown here is derived from an EMBL/GenBank/DDBJ whole genome shotgun (WGS) entry which is preliminary data.</text>
</comment>
<dbReference type="Proteomes" id="UP000231152">
    <property type="component" value="Unassembled WGS sequence"/>
</dbReference>
<name>A0A2M8LE90_9BACT</name>
<reference evidence="1 2" key="1">
    <citation type="submission" date="2017-09" db="EMBL/GenBank/DDBJ databases">
        <title>Depth-based differentiation of microbial function through sediment-hosted aquifers and enrichment of novel symbionts in the deep terrestrial subsurface.</title>
        <authorList>
            <person name="Probst A.J."/>
            <person name="Ladd B."/>
            <person name="Jarett J.K."/>
            <person name="Geller-Mcgrath D.E."/>
            <person name="Sieber C.M."/>
            <person name="Emerson J.B."/>
            <person name="Anantharaman K."/>
            <person name="Thomas B.C."/>
            <person name="Malmstrom R."/>
            <person name="Stieglmeier M."/>
            <person name="Klingl A."/>
            <person name="Woyke T."/>
            <person name="Ryan C.M."/>
            <person name="Banfield J.F."/>
        </authorList>
    </citation>
    <scope>NUCLEOTIDE SEQUENCE [LARGE SCALE GENOMIC DNA]</scope>
    <source>
        <strain evidence="1">CG10_big_fil_rev_8_21_14_0_10_48_11</strain>
    </source>
</reference>
<sequence>MTHPEGRDRGTSFNYVSKLVAALLNVFENGGEIKIGGAIFKRSDTINRLSVVLQKLELTFASNKFFEKAPSLIASASYYRGRITT</sequence>
<dbReference type="EMBL" id="PFET01000009">
    <property type="protein sequence ID" value="PJE75769.1"/>
    <property type="molecule type" value="Genomic_DNA"/>
</dbReference>
<evidence type="ECO:0000313" key="2">
    <source>
        <dbReference type="Proteomes" id="UP000231152"/>
    </source>
</evidence>
<evidence type="ECO:0000313" key="1">
    <source>
        <dbReference type="EMBL" id="PJE75769.1"/>
    </source>
</evidence>
<gene>
    <name evidence="1" type="ORF">COV04_02395</name>
</gene>
<proteinExistence type="predicted"/>
<accession>A0A2M8LE90</accession>
<organism evidence="1 2">
    <name type="scientific">Candidatus Uhrbacteria bacterium CG10_big_fil_rev_8_21_14_0_10_48_11</name>
    <dbReference type="NCBI Taxonomy" id="1975037"/>
    <lineage>
        <taxon>Bacteria</taxon>
        <taxon>Candidatus Uhriibacteriota</taxon>
    </lineage>
</organism>